<evidence type="ECO:0000313" key="3">
    <source>
        <dbReference type="Proteomes" id="UP000266016"/>
    </source>
</evidence>
<feature type="region of interest" description="Disordered" evidence="1">
    <location>
        <begin position="100"/>
        <end position="126"/>
    </location>
</feature>
<feature type="compositionally biased region" description="Basic and acidic residues" evidence="1">
    <location>
        <begin position="108"/>
        <end position="126"/>
    </location>
</feature>
<dbReference type="Proteomes" id="UP000266016">
    <property type="component" value="Unassembled WGS sequence"/>
</dbReference>
<keyword evidence="3" id="KW-1185">Reference proteome</keyword>
<proteinExistence type="predicted"/>
<gene>
    <name evidence="2" type="ORF">D1953_14805</name>
</gene>
<name>A0A398B2A9_9BACI</name>
<comment type="caution">
    <text evidence="2">The sequence shown here is derived from an EMBL/GenBank/DDBJ whole genome shotgun (WGS) entry which is preliminary data.</text>
</comment>
<evidence type="ECO:0000256" key="1">
    <source>
        <dbReference type="SAM" id="MobiDB-lite"/>
    </source>
</evidence>
<sequence length="173" mass="20453">MRFILFCFIFAPEPLKGSLDQMLEFNSEFKEPLPKREVERVTRSAEKAWQAKSDAKANEEAVAKGYPGAGYNLKNSTIIRWLEITTEEQQHLKTIIDGNEKRRRKRERDKLQKSEERKSVSREMCLENEKEKTEDKLWQLKQAMQRYPKMSNRKLAVLLSVSESYVRKLKINL</sequence>
<evidence type="ECO:0000313" key="2">
    <source>
        <dbReference type="EMBL" id="RID83985.1"/>
    </source>
</evidence>
<dbReference type="AlphaFoldDB" id="A0A398B2A9"/>
<accession>A0A398B2A9</accession>
<reference evidence="2 3" key="1">
    <citation type="submission" date="2018-08" db="EMBL/GenBank/DDBJ databases">
        <title>Bacillus jemisoniae sp. nov., Bacillus chryseoplanitiae sp. nov., Bacillus resnikiae sp. nov., and Bacillus frankliniae sp. nov., isolated from Viking spacecraft and associated surfaces.</title>
        <authorList>
            <person name="Seuylemezian A."/>
            <person name="Vaishampayan P."/>
        </authorList>
    </citation>
    <scope>NUCLEOTIDE SEQUENCE [LARGE SCALE GENOMIC DNA]</scope>
    <source>
        <strain evidence="2 3">MA001</strain>
    </source>
</reference>
<organism evidence="2 3">
    <name type="scientific">Peribacillus asahii</name>
    <dbReference type="NCBI Taxonomy" id="228899"/>
    <lineage>
        <taxon>Bacteria</taxon>
        <taxon>Bacillati</taxon>
        <taxon>Bacillota</taxon>
        <taxon>Bacilli</taxon>
        <taxon>Bacillales</taxon>
        <taxon>Bacillaceae</taxon>
        <taxon>Peribacillus</taxon>
    </lineage>
</organism>
<dbReference type="EMBL" id="QWVS01000029">
    <property type="protein sequence ID" value="RID83985.1"/>
    <property type="molecule type" value="Genomic_DNA"/>
</dbReference>
<protein>
    <submittedName>
        <fullName evidence="2">Uncharacterized protein</fullName>
    </submittedName>
</protein>